<dbReference type="PANTHER" id="PTHR32243:SF18">
    <property type="entry name" value="INNER MEMBRANE ABC TRANSPORTER PERMEASE PROTEIN YCJP"/>
    <property type="match status" value="1"/>
</dbReference>
<evidence type="ECO:0000256" key="6">
    <source>
        <dbReference type="ARBA" id="ARBA00023136"/>
    </source>
</evidence>
<accession>A0ABP8AQ95</accession>
<proteinExistence type="inferred from homology"/>
<dbReference type="EMBL" id="BAABBX010000009">
    <property type="protein sequence ID" value="GAA4187449.1"/>
    <property type="molecule type" value="Genomic_DNA"/>
</dbReference>
<dbReference type="RefSeq" id="WP_344774947.1">
    <property type="nucleotide sequence ID" value="NZ_BAABBX010000009.1"/>
</dbReference>
<dbReference type="InterPro" id="IPR000515">
    <property type="entry name" value="MetI-like"/>
</dbReference>
<keyword evidence="5 7" id="KW-1133">Transmembrane helix</keyword>
<protein>
    <submittedName>
        <fullName evidence="9">Carbohydrate ABC transporter permease</fullName>
    </submittedName>
</protein>
<keyword evidence="2 7" id="KW-0813">Transport</keyword>
<comment type="similarity">
    <text evidence="7">Belongs to the binding-protein-dependent transport system permease family.</text>
</comment>
<dbReference type="Pfam" id="PF00528">
    <property type="entry name" value="BPD_transp_1"/>
    <property type="match status" value="1"/>
</dbReference>
<evidence type="ECO:0000256" key="4">
    <source>
        <dbReference type="ARBA" id="ARBA00022692"/>
    </source>
</evidence>
<feature type="transmembrane region" description="Helical" evidence="7">
    <location>
        <begin position="166"/>
        <end position="184"/>
    </location>
</feature>
<feature type="transmembrane region" description="Helical" evidence="7">
    <location>
        <begin position="102"/>
        <end position="121"/>
    </location>
</feature>
<evidence type="ECO:0000256" key="5">
    <source>
        <dbReference type="ARBA" id="ARBA00022989"/>
    </source>
</evidence>
<evidence type="ECO:0000256" key="2">
    <source>
        <dbReference type="ARBA" id="ARBA00022448"/>
    </source>
</evidence>
<keyword evidence="10" id="KW-1185">Reference proteome</keyword>
<dbReference type="InterPro" id="IPR050901">
    <property type="entry name" value="BP-dep_ABC_trans_perm"/>
</dbReference>
<keyword evidence="3" id="KW-1003">Cell membrane</keyword>
<comment type="caution">
    <text evidence="9">The sequence shown here is derived from an EMBL/GenBank/DDBJ whole genome shotgun (WGS) entry which is preliminary data.</text>
</comment>
<name>A0ABP8AQ95_9MICO</name>
<evidence type="ECO:0000313" key="9">
    <source>
        <dbReference type="EMBL" id="GAA4187449.1"/>
    </source>
</evidence>
<dbReference type="Proteomes" id="UP001500213">
    <property type="component" value="Unassembled WGS sequence"/>
</dbReference>
<dbReference type="CDD" id="cd06261">
    <property type="entry name" value="TM_PBP2"/>
    <property type="match status" value="1"/>
</dbReference>
<feature type="transmembrane region" description="Helical" evidence="7">
    <location>
        <begin position="133"/>
        <end position="154"/>
    </location>
</feature>
<evidence type="ECO:0000256" key="1">
    <source>
        <dbReference type="ARBA" id="ARBA00004651"/>
    </source>
</evidence>
<feature type="transmembrane region" description="Helical" evidence="7">
    <location>
        <begin position="213"/>
        <end position="234"/>
    </location>
</feature>
<gene>
    <name evidence="9" type="ORF">GCM10022288_12450</name>
</gene>
<evidence type="ECO:0000313" key="10">
    <source>
        <dbReference type="Proteomes" id="UP001500213"/>
    </source>
</evidence>
<feature type="transmembrane region" description="Helical" evidence="7">
    <location>
        <begin position="43"/>
        <end position="65"/>
    </location>
</feature>
<feature type="transmembrane region" description="Helical" evidence="7">
    <location>
        <begin position="267"/>
        <end position="288"/>
    </location>
</feature>
<dbReference type="Gene3D" id="1.10.3720.10">
    <property type="entry name" value="MetI-like"/>
    <property type="match status" value="1"/>
</dbReference>
<organism evidence="9 10">
    <name type="scientific">Gryllotalpicola kribbensis</name>
    <dbReference type="NCBI Taxonomy" id="993084"/>
    <lineage>
        <taxon>Bacteria</taxon>
        <taxon>Bacillati</taxon>
        <taxon>Actinomycetota</taxon>
        <taxon>Actinomycetes</taxon>
        <taxon>Micrococcales</taxon>
        <taxon>Microbacteriaceae</taxon>
        <taxon>Gryllotalpicola</taxon>
    </lineage>
</organism>
<dbReference type="SUPFAM" id="SSF161098">
    <property type="entry name" value="MetI-like"/>
    <property type="match status" value="1"/>
</dbReference>
<feature type="domain" description="ABC transmembrane type-1" evidence="8">
    <location>
        <begin position="98"/>
        <end position="288"/>
    </location>
</feature>
<dbReference type="PROSITE" id="PS50928">
    <property type="entry name" value="ABC_TM1"/>
    <property type="match status" value="1"/>
</dbReference>
<evidence type="ECO:0000259" key="8">
    <source>
        <dbReference type="PROSITE" id="PS50928"/>
    </source>
</evidence>
<sequence>MSESTMPAESFGRTVIGRAPRAAARRRGGVSFAPRWTRALKSVVVVLAAVFFLLPIAYLAMVSFMRPDDILSDRVVPSGLSWQNWSSAFDRFPVVDYLRNSLIVAAAAMVIALLIAIPANYAMARLRAGGKNIMTVIVSAYVAPPIVAIVPLFILVRKVGLMDSLVGLSLVEGLMVVPVAIWLLDDFFRNVPEEIDEAAQIDGCGPIATLVRVVLPLVAPGVVAVGIVSFILVYNDFLIPLMLSYSESTQTLPVGISLMQGGREVMYGQMAAASFTGMIPVYLLALFMQRWLIGGLTQGSVK</sequence>
<dbReference type="InterPro" id="IPR035906">
    <property type="entry name" value="MetI-like_sf"/>
</dbReference>
<keyword evidence="4 7" id="KW-0812">Transmembrane</keyword>
<keyword evidence="6 7" id="KW-0472">Membrane</keyword>
<reference evidence="10" key="1">
    <citation type="journal article" date="2019" name="Int. J. Syst. Evol. Microbiol.">
        <title>The Global Catalogue of Microorganisms (GCM) 10K type strain sequencing project: providing services to taxonomists for standard genome sequencing and annotation.</title>
        <authorList>
            <consortium name="The Broad Institute Genomics Platform"/>
            <consortium name="The Broad Institute Genome Sequencing Center for Infectious Disease"/>
            <person name="Wu L."/>
            <person name="Ma J."/>
        </authorList>
    </citation>
    <scope>NUCLEOTIDE SEQUENCE [LARGE SCALE GENOMIC DNA]</scope>
    <source>
        <strain evidence="10">JCM 17593</strain>
    </source>
</reference>
<evidence type="ECO:0000256" key="3">
    <source>
        <dbReference type="ARBA" id="ARBA00022475"/>
    </source>
</evidence>
<evidence type="ECO:0000256" key="7">
    <source>
        <dbReference type="RuleBase" id="RU363032"/>
    </source>
</evidence>
<comment type="subcellular location">
    <subcellularLocation>
        <location evidence="1 7">Cell membrane</location>
        <topology evidence="1 7">Multi-pass membrane protein</topology>
    </subcellularLocation>
</comment>
<dbReference type="PANTHER" id="PTHR32243">
    <property type="entry name" value="MALTOSE TRANSPORT SYSTEM PERMEASE-RELATED"/>
    <property type="match status" value="1"/>
</dbReference>